<evidence type="ECO:0000256" key="1">
    <source>
        <dbReference type="ARBA" id="ARBA00022603"/>
    </source>
</evidence>
<dbReference type="GO" id="GO:0003676">
    <property type="term" value="F:nucleic acid binding"/>
    <property type="evidence" value="ECO:0007669"/>
    <property type="project" value="InterPro"/>
</dbReference>
<dbReference type="KEGG" id="rxy:Rxyl_1651"/>
<keyword evidence="1 5" id="KW-0489">Methyltransferase</keyword>
<dbReference type="STRING" id="266117.Rxyl_1651"/>
<dbReference type="HAMAP" id="MF_02126">
    <property type="entry name" value="RF_methyltr_PrmC"/>
    <property type="match status" value="1"/>
</dbReference>
<dbReference type="Proteomes" id="UP000006637">
    <property type="component" value="Chromosome"/>
</dbReference>
<feature type="binding site" evidence="5">
    <location>
        <begin position="182"/>
        <end position="185"/>
    </location>
    <ligand>
        <name>substrate</name>
    </ligand>
</feature>
<dbReference type="InterPro" id="IPR007848">
    <property type="entry name" value="Small_mtfrase_dom"/>
</dbReference>
<dbReference type="Gene3D" id="1.10.8.10">
    <property type="entry name" value="DNA helicase RuvA subunit, C-terminal domain"/>
    <property type="match status" value="1"/>
</dbReference>
<comment type="function">
    <text evidence="5">Methylates the class 1 translation termination release factors RF1/PrfA and RF2/PrfB on the glutamine residue of the universally conserved GGQ motif.</text>
</comment>
<dbReference type="HOGENOM" id="CLU_018398_3_2_11"/>
<dbReference type="CDD" id="cd02440">
    <property type="entry name" value="AdoMet_MTases"/>
    <property type="match status" value="1"/>
</dbReference>
<dbReference type="NCBIfam" id="TIGR03534">
    <property type="entry name" value="RF_mod_PrmC"/>
    <property type="match status" value="1"/>
</dbReference>
<dbReference type="InterPro" id="IPR029063">
    <property type="entry name" value="SAM-dependent_MTases_sf"/>
</dbReference>
<dbReference type="InterPro" id="IPR004556">
    <property type="entry name" value="HemK-like"/>
</dbReference>
<dbReference type="PANTHER" id="PTHR18895">
    <property type="entry name" value="HEMK METHYLTRANSFERASE"/>
    <property type="match status" value="1"/>
</dbReference>
<reference evidence="8 9" key="1">
    <citation type="submission" date="2006-06" db="EMBL/GenBank/DDBJ databases">
        <title>Complete sequence of Rubrobacter xylanophilus DSM 9941.</title>
        <authorList>
            <consortium name="US DOE Joint Genome Institute"/>
            <person name="Copeland A."/>
            <person name="Lucas S."/>
            <person name="Lapidus A."/>
            <person name="Barry K."/>
            <person name="Detter J.C."/>
            <person name="Glavina del Rio T."/>
            <person name="Hammon N."/>
            <person name="Israni S."/>
            <person name="Dalin E."/>
            <person name="Tice H."/>
            <person name="Pitluck S."/>
            <person name="Munk A.C."/>
            <person name="Brettin T."/>
            <person name="Bruce D."/>
            <person name="Han C."/>
            <person name="Tapia R."/>
            <person name="Gilna P."/>
            <person name="Schmutz J."/>
            <person name="Larimer F."/>
            <person name="Land M."/>
            <person name="Hauser L."/>
            <person name="Kyrpides N."/>
            <person name="Lykidis A."/>
            <person name="da Costa M.S."/>
            <person name="Rainey F.A."/>
            <person name="Empadinhas N."/>
            <person name="Jolivet E."/>
            <person name="Battista J.R."/>
            <person name="Richardson P."/>
        </authorList>
    </citation>
    <scope>NUCLEOTIDE SEQUENCE [LARGE SCALE GENOMIC DNA]</scope>
    <source>
        <strain evidence="9">DSM 9941 / NBRC 16129 / PRD-1</strain>
    </source>
</reference>
<gene>
    <name evidence="5" type="primary">prmC</name>
    <name evidence="8" type="ordered locus">Rxyl_1651</name>
</gene>
<feature type="binding site" evidence="5">
    <location>
        <position position="182"/>
    </location>
    <ligand>
        <name>S-adenosyl-L-methionine</name>
        <dbReference type="ChEBI" id="CHEBI:59789"/>
    </ligand>
</feature>
<comment type="similarity">
    <text evidence="5">Belongs to the protein N5-glutamine methyltransferase family. PrmC subfamily.</text>
</comment>
<evidence type="ECO:0000256" key="2">
    <source>
        <dbReference type="ARBA" id="ARBA00022679"/>
    </source>
</evidence>
<feature type="binding site" evidence="5">
    <location>
        <position position="139"/>
    </location>
    <ligand>
        <name>S-adenosyl-L-methionine</name>
        <dbReference type="ChEBI" id="CHEBI:59789"/>
    </ligand>
</feature>
<comment type="catalytic activity">
    <reaction evidence="4 5">
        <text>L-glutaminyl-[peptide chain release factor] + S-adenosyl-L-methionine = N(5)-methyl-L-glutaminyl-[peptide chain release factor] + S-adenosyl-L-homocysteine + H(+)</text>
        <dbReference type="Rhea" id="RHEA:42896"/>
        <dbReference type="Rhea" id="RHEA-COMP:10271"/>
        <dbReference type="Rhea" id="RHEA-COMP:10272"/>
        <dbReference type="ChEBI" id="CHEBI:15378"/>
        <dbReference type="ChEBI" id="CHEBI:30011"/>
        <dbReference type="ChEBI" id="CHEBI:57856"/>
        <dbReference type="ChEBI" id="CHEBI:59789"/>
        <dbReference type="ChEBI" id="CHEBI:61891"/>
        <dbReference type="EC" id="2.1.1.297"/>
    </reaction>
</comment>
<name>Q1AVG6_RUBXD</name>
<keyword evidence="2 5" id="KW-0808">Transferase</keyword>
<dbReference type="Pfam" id="PF17827">
    <property type="entry name" value="PrmC_N"/>
    <property type="match status" value="1"/>
</dbReference>
<dbReference type="GO" id="GO:0032259">
    <property type="term" value="P:methylation"/>
    <property type="evidence" value="ECO:0007669"/>
    <property type="project" value="UniProtKB-KW"/>
</dbReference>
<evidence type="ECO:0000259" key="7">
    <source>
        <dbReference type="Pfam" id="PF17827"/>
    </source>
</evidence>
<evidence type="ECO:0000313" key="9">
    <source>
        <dbReference type="Proteomes" id="UP000006637"/>
    </source>
</evidence>
<dbReference type="GO" id="GO:0102559">
    <property type="term" value="F:peptide chain release factor N(5)-glutamine methyltransferase activity"/>
    <property type="evidence" value="ECO:0007669"/>
    <property type="project" value="UniProtKB-EC"/>
</dbReference>
<dbReference type="InterPro" id="IPR002052">
    <property type="entry name" value="DNA_methylase_N6_adenine_CS"/>
</dbReference>
<evidence type="ECO:0000259" key="6">
    <source>
        <dbReference type="Pfam" id="PF05175"/>
    </source>
</evidence>
<keyword evidence="9" id="KW-1185">Reference proteome</keyword>
<accession>Q1AVG6</accession>
<dbReference type="InterPro" id="IPR040758">
    <property type="entry name" value="PrmC_N"/>
</dbReference>
<sequence>MREAVRAATRTLREAGVPEPEASAQVLMSELLGVRRGEVLLREEPLSPEDAARYERWISRRLKREPVQRILGYAYFRNLKLYLNEDTLIPRPDTESVVEAALERIDARPLRVLDIGTGSGAIAIAIAQERPGCEVHATDISRRALEIARRNADLNGARVRFHLADLVSGLRLPGGVDLLVSNPPYVDVRGAQRRLAPEVREWDPPIALYSGEDEYAFFRRIFEETPEVLKEEADVVLEVGDGQSQKVLEMGEERGFRPLGTRRDLAGDVRAVLLRWEGGR</sequence>
<feature type="domain" description="Release factor glutamine methyltransferase N-terminal" evidence="7">
    <location>
        <begin position="3"/>
        <end position="72"/>
    </location>
</feature>
<dbReference type="PANTHER" id="PTHR18895:SF74">
    <property type="entry name" value="MTRF1L RELEASE FACTOR GLUTAMINE METHYLTRANSFERASE"/>
    <property type="match status" value="1"/>
</dbReference>
<keyword evidence="3 5" id="KW-0949">S-adenosyl-L-methionine</keyword>
<dbReference type="AlphaFoldDB" id="Q1AVG6"/>
<dbReference type="eggNOG" id="COG2890">
    <property type="taxonomic scope" value="Bacteria"/>
</dbReference>
<organism evidence="8 9">
    <name type="scientific">Rubrobacter xylanophilus (strain DSM 9941 / JCM 11954 / NBRC 16129 / PRD-1)</name>
    <dbReference type="NCBI Taxonomy" id="266117"/>
    <lineage>
        <taxon>Bacteria</taxon>
        <taxon>Bacillati</taxon>
        <taxon>Actinomycetota</taxon>
        <taxon>Rubrobacteria</taxon>
        <taxon>Rubrobacterales</taxon>
        <taxon>Rubrobacteraceae</taxon>
        <taxon>Rubrobacter</taxon>
    </lineage>
</organism>
<dbReference type="Pfam" id="PF05175">
    <property type="entry name" value="MTS"/>
    <property type="match status" value="1"/>
</dbReference>
<dbReference type="InterPro" id="IPR019874">
    <property type="entry name" value="RF_methyltr_PrmC"/>
</dbReference>
<dbReference type="Gene3D" id="3.40.50.150">
    <property type="entry name" value="Vaccinia Virus protein VP39"/>
    <property type="match status" value="1"/>
</dbReference>
<evidence type="ECO:0000313" key="8">
    <source>
        <dbReference type="EMBL" id="ABG04612.1"/>
    </source>
</evidence>
<evidence type="ECO:0000256" key="4">
    <source>
        <dbReference type="ARBA" id="ARBA00048391"/>
    </source>
</evidence>
<dbReference type="SUPFAM" id="SSF53335">
    <property type="entry name" value="S-adenosyl-L-methionine-dependent methyltransferases"/>
    <property type="match status" value="1"/>
</dbReference>
<comment type="caution">
    <text evidence="5">Lacks conserved residue(s) required for the propagation of feature annotation.</text>
</comment>
<proteinExistence type="inferred from homology"/>
<dbReference type="EC" id="2.1.1.297" evidence="5"/>
<dbReference type="PROSITE" id="PS00092">
    <property type="entry name" value="N6_MTASE"/>
    <property type="match status" value="1"/>
</dbReference>
<evidence type="ECO:0000256" key="5">
    <source>
        <dbReference type="HAMAP-Rule" id="MF_02126"/>
    </source>
</evidence>
<dbReference type="PhylomeDB" id="Q1AVG6"/>
<dbReference type="InterPro" id="IPR050320">
    <property type="entry name" value="N5-glutamine_MTase"/>
</dbReference>
<feature type="binding site" evidence="5">
    <location>
        <begin position="116"/>
        <end position="120"/>
    </location>
    <ligand>
        <name>S-adenosyl-L-methionine</name>
        <dbReference type="ChEBI" id="CHEBI:59789"/>
    </ligand>
</feature>
<protein>
    <recommendedName>
        <fullName evidence="5">Release factor glutamine methyltransferase</fullName>
        <shortName evidence="5">RF MTase</shortName>
        <ecNumber evidence="5">2.1.1.297</ecNumber>
    </recommendedName>
    <alternativeName>
        <fullName evidence="5">N5-glutamine methyltransferase PrmC</fullName>
    </alternativeName>
    <alternativeName>
        <fullName evidence="5">Protein-(glutamine-N5) MTase PrmC</fullName>
    </alternativeName>
    <alternativeName>
        <fullName evidence="5">Protein-glutamine N-methyltransferase PrmC</fullName>
    </alternativeName>
</protein>
<dbReference type="EMBL" id="CP000386">
    <property type="protein sequence ID" value="ABG04612.1"/>
    <property type="molecule type" value="Genomic_DNA"/>
</dbReference>
<evidence type="ECO:0000256" key="3">
    <source>
        <dbReference type="ARBA" id="ARBA00022691"/>
    </source>
</evidence>
<dbReference type="NCBIfam" id="TIGR00536">
    <property type="entry name" value="hemK_fam"/>
    <property type="match status" value="1"/>
</dbReference>
<feature type="domain" description="Methyltransferase small" evidence="6">
    <location>
        <begin position="103"/>
        <end position="192"/>
    </location>
</feature>